<keyword evidence="2" id="KW-1185">Reference proteome</keyword>
<reference evidence="1 2" key="1">
    <citation type="submission" date="2021-05" db="EMBL/GenBank/DDBJ databases">
        <title>Novel Bacillus species.</title>
        <authorList>
            <person name="Liu G."/>
        </authorList>
    </citation>
    <scope>NUCLEOTIDE SEQUENCE [LARGE SCALE GENOMIC DNA]</scope>
    <source>
        <strain evidence="1 2">FJAT-49682</strain>
    </source>
</reference>
<dbReference type="RefSeq" id="WP_213096785.1">
    <property type="nucleotide sequence ID" value="NZ_JAGYPN010000001.1"/>
</dbReference>
<name>A0A942Z2S6_9BACI</name>
<dbReference type="EMBL" id="JAGYPN010000001">
    <property type="protein sequence ID" value="MBS4221789.1"/>
    <property type="molecule type" value="Genomic_DNA"/>
</dbReference>
<sequence length="82" mass="9466">MINVRPVKDKFKIKDREVVKVYKLLNGKDATFISISGANLLVFERDNLQYRFSVDKRISDKITPEMLVGIANSIDYTTEIKD</sequence>
<organism evidence="1 2">
    <name type="scientific">Lederbergia citrea</name>
    <dbReference type="NCBI Taxonomy" id="2833581"/>
    <lineage>
        <taxon>Bacteria</taxon>
        <taxon>Bacillati</taxon>
        <taxon>Bacillota</taxon>
        <taxon>Bacilli</taxon>
        <taxon>Bacillales</taxon>
        <taxon>Bacillaceae</taxon>
        <taxon>Lederbergia</taxon>
    </lineage>
</organism>
<evidence type="ECO:0000313" key="2">
    <source>
        <dbReference type="Proteomes" id="UP000676456"/>
    </source>
</evidence>
<evidence type="ECO:0000313" key="1">
    <source>
        <dbReference type="EMBL" id="MBS4221789.1"/>
    </source>
</evidence>
<dbReference type="Proteomes" id="UP000676456">
    <property type="component" value="Unassembled WGS sequence"/>
</dbReference>
<proteinExistence type="predicted"/>
<accession>A0A942Z2S6</accession>
<comment type="caution">
    <text evidence="1">The sequence shown here is derived from an EMBL/GenBank/DDBJ whole genome shotgun (WGS) entry which is preliminary data.</text>
</comment>
<dbReference type="AlphaFoldDB" id="A0A942Z2S6"/>
<gene>
    <name evidence="1" type="ORF">KHA91_03325</name>
</gene>
<protein>
    <submittedName>
        <fullName evidence="1">Uncharacterized protein</fullName>
    </submittedName>
</protein>